<keyword evidence="2" id="KW-0472">Membrane</keyword>
<keyword evidence="3" id="KW-0732">Signal</keyword>
<dbReference type="Proteomes" id="UP001596380">
    <property type="component" value="Unassembled WGS sequence"/>
</dbReference>
<sequence length="214" mass="21936">MVLLLALAASAAMTAPAPPAAPAAVPARPASARPAFAVPAAGLTATVGGVRCPRRQVAVNVVNGTDAPHTYELRSNGRVVRRERVPADQTTQRLATLRERRRTTITVTSEGRTIARASRKADCAGHAPDGDAAALPVPALGDGEDLSGAEQGTGGAHRGKSARLPRTGEGGGTTVRVITALAVLAGGGVLVFWGLLWPGRGRGDWATPSRRRTP</sequence>
<keyword evidence="2" id="KW-0812">Transmembrane</keyword>
<keyword evidence="5" id="KW-1185">Reference proteome</keyword>
<feature type="region of interest" description="Disordered" evidence="1">
    <location>
        <begin position="118"/>
        <end position="172"/>
    </location>
</feature>
<gene>
    <name evidence="4" type="ORF">ACFQKB_42885</name>
</gene>
<keyword evidence="2" id="KW-1133">Transmembrane helix</keyword>
<evidence type="ECO:0000256" key="2">
    <source>
        <dbReference type="SAM" id="Phobius"/>
    </source>
</evidence>
<accession>A0ABW2D133</accession>
<dbReference type="EMBL" id="JBHSXS010000056">
    <property type="protein sequence ID" value="MFC6886569.1"/>
    <property type="molecule type" value="Genomic_DNA"/>
</dbReference>
<evidence type="ECO:0000313" key="4">
    <source>
        <dbReference type="EMBL" id="MFC6886569.1"/>
    </source>
</evidence>
<evidence type="ECO:0000313" key="5">
    <source>
        <dbReference type="Proteomes" id="UP001596380"/>
    </source>
</evidence>
<name>A0ABW2D133_9ACTN</name>
<organism evidence="4 5">
    <name type="scientific">Actinomadura yumaensis</name>
    <dbReference type="NCBI Taxonomy" id="111807"/>
    <lineage>
        <taxon>Bacteria</taxon>
        <taxon>Bacillati</taxon>
        <taxon>Actinomycetota</taxon>
        <taxon>Actinomycetes</taxon>
        <taxon>Streptosporangiales</taxon>
        <taxon>Thermomonosporaceae</taxon>
        <taxon>Actinomadura</taxon>
    </lineage>
</organism>
<feature type="chain" id="PRO_5046596688" evidence="3">
    <location>
        <begin position="24"/>
        <end position="214"/>
    </location>
</feature>
<feature type="transmembrane region" description="Helical" evidence="2">
    <location>
        <begin position="177"/>
        <end position="196"/>
    </location>
</feature>
<dbReference type="RefSeq" id="WP_164717143.1">
    <property type="nucleotide sequence ID" value="NZ_JBHSXE010000001.1"/>
</dbReference>
<reference evidence="5" key="1">
    <citation type="journal article" date="2019" name="Int. J. Syst. Evol. Microbiol.">
        <title>The Global Catalogue of Microorganisms (GCM) 10K type strain sequencing project: providing services to taxonomists for standard genome sequencing and annotation.</title>
        <authorList>
            <consortium name="The Broad Institute Genomics Platform"/>
            <consortium name="The Broad Institute Genome Sequencing Center for Infectious Disease"/>
            <person name="Wu L."/>
            <person name="Ma J."/>
        </authorList>
    </citation>
    <scope>NUCLEOTIDE SEQUENCE [LARGE SCALE GENOMIC DNA]</scope>
    <source>
        <strain evidence="5">JCM 3369</strain>
    </source>
</reference>
<evidence type="ECO:0000256" key="1">
    <source>
        <dbReference type="SAM" id="MobiDB-lite"/>
    </source>
</evidence>
<proteinExistence type="predicted"/>
<protein>
    <submittedName>
        <fullName evidence="4">Uncharacterized protein</fullName>
    </submittedName>
</protein>
<feature type="signal peptide" evidence="3">
    <location>
        <begin position="1"/>
        <end position="23"/>
    </location>
</feature>
<evidence type="ECO:0000256" key="3">
    <source>
        <dbReference type="SAM" id="SignalP"/>
    </source>
</evidence>
<comment type="caution">
    <text evidence="4">The sequence shown here is derived from an EMBL/GenBank/DDBJ whole genome shotgun (WGS) entry which is preliminary data.</text>
</comment>